<name>Q73RE7_TREDE</name>
<organism evidence="1 2">
    <name type="scientific">Treponema denticola (strain ATCC 35405 / DSM 14222 / CIP 103919 / JCM 8153 / KCTC 15104)</name>
    <dbReference type="NCBI Taxonomy" id="243275"/>
    <lineage>
        <taxon>Bacteria</taxon>
        <taxon>Pseudomonadati</taxon>
        <taxon>Spirochaetota</taxon>
        <taxon>Spirochaetia</taxon>
        <taxon>Spirochaetales</taxon>
        <taxon>Treponemataceae</taxon>
        <taxon>Treponema</taxon>
    </lineage>
</organism>
<accession>Q73RE7</accession>
<dbReference type="Proteomes" id="UP000008212">
    <property type="component" value="Chromosome"/>
</dbReference>
<proteinExistence type="predicted"/>
<protein>
    <submittedName>
        <fullName evidence="1">Uncharacterized protein</fullName>
    </submittedName>
</protein>
<evidence type="ECO:0000313" key="1">
    <source>
        <dbReference type="EMBL" id="AAS10640.1"/>
    </source>
</evidence>
<dbReference type="HOGENOM" id="CLU_3399002_0_0_12"/>
<dbReference type="PaxDb" id="243275-TDE_0142"/>
<dbReference type="AlphaFoldDB" id="Q73RE7"/>
<sequence>MIFHMLPPPVLSGSGNRASVRTALCGYVLSL</sequence>
<gene>
    <name evidence="1" type="ordered locus">TDE_0142</name>
</gene>
<dbReference type="STRING" id="243275.TDE_0142"/>
<keyword evidence="2" id="KW-1185">Reference proteome</keyword>
<evidence type="ECO:0000313" key="2">
    <source>
        <dbReference type="Proteomes" id="UP000008212"/>
    </source>
</evidence>
<reference evidence="1 2" key="1">
    <citation type="journal article" date="2004" name="Proc. Natl. Acad. Sci. U.S.A.">
        <title>Comparison of the genome of the oral pathogen Treponema denticola with other spirochete genomes.</title>
        <authorList>
            <person name="Seshadri R."/>
            <person name="Myers G.S."/>
            <person name="Tettelin H."/>
            <person name="Eisen J.A."/>
            <person name="Heidelberg J.F."/>
            <person name="Dodson R.J."/>
            <person name="Davidsen T.M."/>
            <person name="DeBoy R.T."/>
            <person name="Fouts D.E."/>
            <person name="Haft D.H."/>
            <person name="Selengut J."/>
            <person name="Ren Q."/>
            <person name="Brinkac L.M."/>
            <person name="Madupu R."/>
            <person name="Kolonay J."/>
            <person name="Durkin S.A."/>
            <person name="Daugherty S.C."/>
            <person name="Shetty J."/>
            <person name="Shvartsbeyn A."/>
            <person name="Gebregeorgis E."/>
            <person name="Geer K."/>
            <person name="Tsegaye G."/>
            <person name="Malek J."/>
            <person name="Ayodeji B."/>
            <person name="Shatsman S."/>
            <person name="McLeod M.P."/>
            <person name="Smajs D."/>
            <person name="Howell J.K."/>
            <person name="Pal S."/>
            <person name="Amin A."/>
            <person name="Vashisth P."/>
            <person name="McNeill T.Z."/>
            <person name="Xiang Q."/>
            <person name="Sodergren E."/>
            <person name="Baca E."/>
            <person name="Weinstock G.M."/>
            <person name="Norris S.J."/>
            <person name="Fraser C.M."/>
            <person name="Paulsen I.T."/>
        </authorList>
    </citation>
    <scope>NUCLEOTIDE SEQUENCE [LARGE SCALE GENOMIC DNA]</scope>
    <source>
        <strain evidence="2">ATCC 35405 / DSM 14222 / CIP 103919 / JCM 8153 / KCTC 15104</strain>
    </source>
</reference>
<dbReference type="KEGG" id="tde:TDE_0142"/>
<dbReference type="EMBL" id="AE017226">
    <property type="protein sequence ID" value="AAS10640.1"/>
    <property type="molecule type" value="Genomic_DNA"/>
</dbReference>